<proteinExistence type="predicted"/>
<evidence type="ECO:0000313" key="4">
    <source>
        <dbReference type="Proteomes" id="UP000036834"/>
    </source>
</evidence>
<accession>A0A0K9YZ89</accession>
<name>A0A0K9YZ89_9BACL</name>
<dbReference type="EMBL" id="BJON01000019">
    <property type="protein sequence ID" value="GED70943.1"/>
    <property type="molecule type" value="Genomic_DNA"/>
</dbReference>
<dbReference type="RefSeq" id="WP_049737984.1">
    <property type="nucleotide sequence ID" value="NZ_BJON01000019.1"/>
</dbReference>
<feature type="transmembrane region" description="Helical" evidence="1">
    <location>
        <begin position="14"/>
        <end position="36"/>
    </location>
</feature>
<evidence type="ECO:0000313" key="3">
    <source>
        <dbReference type="EMBL" id="KNB73971.1"/>
    </source>
</evidence>
<gene>
    <name evidence="3" type="ORF">ADS79_08600</name>
    <name evidence="2" type="ORF">BRE01_46450</name>
</gene>
<reference evidence="2 5" key="3">
    <citation type="submission" date="2019-06" db="EMBL/GenBank/DDBJ databases">
        <title>Whole genome shotgun sequence of Brevibacillus reuszeri NBRC 15719.</title>
        <authorList>
            <person name="Hosoyama A."/>
            <person name="Uohara A."/>
            <person name="Ohji S."/>
            <person name="Ichikawa N."/>
        </authorList>
    </citation>
    <scope>NUCLEOTIDE SEQUENCE [LARGE SCALE GENOMIC DNA]</scope>
    <source>
        <strain evidence="2 5">NBRC 15719</strain>
    </source>
</reference>
<reference evidence="3" key="2">
    <citation type="submission" date="2015-07" db="EMBL/GenBank/DDBJ databases">
        <title>MeaNS - Measles Nucleotide Surveillance Program.</title>
        <authorList>
            <person name="Tran T."/>
            <person name="Druce J."/>
        </authorList>
    </citation>
    <scope>NUCLEOTIDE SEQUENCE</scope>
    <source>
        <strain evidence="3">DSM 9887</strain>
    </source>
</reference>
<dbReference type="AlphaFoldDB" id="A0A0K9YZ89"/>
<reference evidence="4" key="1">
    <citation type="submission" date="2015-07" db="EMBL/GenBank/DDBJ databases">
        <title>Genome sequencing project for genomic taxonomy and phylogenomics of Bacillus-like bacteria.</title>
        <authorList>
            <person name="Liu B."/>
            <person name="Wang J."/>
            <person name="Zhu Y."/>
            <person name="Liu G."/>
            <person name="Chen Q."/>
            <person name="Chen Z."/>
            <person name="Lan J."/>
            <person name="Che J."/>
            <person name="Ge C."/>
            <person name="Shi H."/>
            <person name="Pan Z."/>
            <person name="Liu X."/>
        </authorList>
    </citation>
    <scope>NUCLEOTIDE SEQUENCE [LARGE SCALE GENOMIC DNA]</scope>
    <source>
        <strain evidence="4">DSM 9887</strain>
    </source>
</reference>
<evidence type="ECO:0000256" key="1">
    <source>
        <dbReference type="SAM" id="Phobius"/>
    </source>
</evidence>
<keyword evidence="1" id="KW-0812">Transmembrane</keyword>
<evidence type="ECO:0000313" key="5">
    <source>
        <dbReference type="Proteomes" id="UP000319578"/>
    </source>
</evidence>
<keyword evidence="1" id="KW-0472">Membrane</keyword>
<comment type="caution">
    <text evidence="3">The sequence shown here is derived from an EMBL/GenBank/DDBJ whole genome shotgun (WGS) entry which is preliminary data.</text>
</comment>
<keyword evidence="5" id="KW-1185">Reference proteome</keyword>
<protein>
    <recommendedName>
        <fullName evidence="6">DUF4083 domain-containing protein</fullName>
    </recommendedName>
</protein>
<dbReference type="OrthoDB" id="2475258at2"/>
<dbReference type="PATRIC" id="fig|54915.3.peg.7168"/>
<sequence length="66" mass="7482">MLDFGAVSVEWGTLIIQLLIFILFPALFLAGCIGIVRSRSQAKQTQIQELEKRIEVLEKEAKRPKP</sequence>
<dbReference type="Proteomes" id="UP000036834">
    <property type="component" value="Unassembled WGS sequence"/>
</dbReference>
<evidence type="ECO:0008006" key="6">
    <source>
        <dbReference type="Google" id="ProtNLM"/>
    </source>
</evidence>
<keyword evidence="1" id="KW-1133">Transmembrane helix</keyword>
<dbReference type="Proteomes" id="UP000319578">
    <property type="component" value="Unassembled WGS sequence"/>
</dbReference>
<evidence type="ECO:0000313" key="2">
    <source>
        <dbReference type="EMBL" id="GED70943.1"/>
    </source>
</evidence>
<dbReference type="STRING" id="54915.ADS79_08600"/>
<organism evidence="3 4">
    <name type="scientific">Brevibacillus reuszeri</name>
    <dbReference type="NCBI Taxonomy" id="54915"/>
    <lineage>
        <taxon>Bacteria</taxon>
        <taxon>Bacillati</taxon>
        <taxon>Bacillota</taxon>
        <taxon>Bacilli</taxon>
        <taxon>Bacillales</taxon>
        <taxon>Paenibacillaceae</taxon>
        <taxon>Brevibacillus</taxon>
    </lineage>
</organism>
<dbReference type="EMBL" id="LGIQ01000005">
    <property type="protein sequence ID" value="KNB73971.1"/>
    <property type="molecule type" value="Genomic_DNA"/>
</dbReference>